<accession>A0A8E2I938</accession>
<protein>
    <submittedName>
        <fullName evidence="2">Amidohydrolase</fullName>
    </submittedName>
</protein>
<organism evidence="2 3">
    <name type="scientific">Heyndrickxia oleronia</name>
    <dbReference type="NCBI Taxonomy" id="38875"/>
    <lineage>
        <taxon>Bacteria</taxon>
        <taxon>Bacillati</taxon>
        <taxon>Bacillota</taxon>
        <taxon>Bacilli</taxon>
        <taxon>Bacillales</taxon>
        <taxon>Bacillaceae</taxon>
        <taxon>Heyndrickxia</taxon>
    </lineage>
</organism>
<reference evidence="2 3" key="1">
    <citation type="submission" date="2017-01" db="EMBL/GenBank/DDBJ databases">
        <title>Draft genome sequence of Bacillus oleronius.</title>
        <authorList>
            <person name="Allam M."/>
        </authorList>
    </citation>
    <scope>NUCLEOTIDE SEQUENCE [LARGE SCALE GENOMIC DNA]</scope>
    <source>
        <strain evidence="2 3">DSM 9356</strain>
    </source>
</reference>
<keyword evidence="2" id="KW-0378">Hydrolase</keyword>
<dbReference type="InterPro" id="IPR017145">
    <property type="entry name" value="Aminobenzoyl-glu_utiliz_pB"/>
</dbReference>
<proteinExistence type="predicted"/>
<dbReference type="InterPro" id="IPR017439">
    <property type="entry name" value="Amidohydrolase"/>
</dbReference>
<dbReference type="CDD" id="cd05673">
    <property type="entry name" value="M20_Acy1L2_AbgB"/>
    <property type="match status" value="1"/>
</dbReference>
<dbReference type="Pfam" id="PF07687">
    <property type="entry name" value="M20_dimer"/>
    <property type="match status" value="1"/>
</dbReference>
<dbReference type="RefSeq" id="WP_078110076.1">
    <property type="nucleotide sequence ID" value="NZ_CP065424.1"/>
</dbReference>
<dbReference type="SUPFAM" id="SSF53187">
    <property type="entry name" value="Zn-dependent exopeptidases"/>
    <property type="match status" value="1"/>
</dbReference>
<dbReference type="InterPro" id="IPR052030">
    <property type="entry name" value="Peptidase_M20/M20A_hydrolases"/>
</dbReference>
<name>A0A8E2I938_9BACI</name>
<sequence length="482" mass="52539">MNLTEKIAKLIDEKSNNYKDISDKIWEFAETRFDEFQSADLLCEVLQQEEFQVERGVANLETGFIGTYGTGKPVIAILGEYDALAGLSQVAGEATYQPIIANGNGHGCGHNLLGVGALAGAIAVKDYLVQHKLSGTVKYYGCPAEESGYGKSFMAREGLFKDVDIAFSWHPGTVNTVMHAMSNAVIHAHFKFKGRSSHAAASPHLGRSALDAVELMNVGVNYLREHIIDGARIHYAVTNTGGVAPNVVQAEAEVTYLIRAPKPDQVKSLYERVVKCAKGAAMMTETTVDEQIVGSCHNLIPNKTLETIMDQHMNELGYPEVTDEDIRFAKDIFQTLSEEEKGAIALQVGNDFARKLAEKPIADFVIPLAKEPISIGGSTDVADVSWNVPTAQCTTSTWAVGTPFHTWQVVAQGKSNYAHQAMLLAGKTIASTAITAIENPEVIEQAKNELKERLNGEHYVALIPEELMPPKLSVMKKDETYV</sequence>
<dbReference type="PANTHER" id="PTHR30575">
    <property type="entry name" value="PEPTIDASE M20"/>
    <property type="match status" value="1"/>
</dbReference>
<dbReference type="GO" id="GO:0016805">
    <property type="term" value="F:dipeptidase activity"/>
    <property type="evidence" value="ECO:0007669"/>
    <property type="project" value="TreeGrafter"/>
</dbReference>
<dbReference type="InterPro" id="IPR002933">
    <property type="entry name" value="Peptidase_M20"/>
</dbReference>
<dbReference type="GO" id="GO:0071713">
    <property type="term" value="F:para-aminobenzoyl-glutamate hydrolase activity"/>
    <property type="evidence" value="ECO:0007669"/>
    <property type="project" value="TreeGrafter"/>
</dbReference>
<dbReference type="EMBL" id="MTLA01000100">
    <property type="protein sequence ID" value="OOP68577.1"/>
    <property type="molecule type" value="Genomic_DNA"/>
</dbReference>
<dbReference type="SUPFAM" id="SSF55031">
    <property type="entry name" value="Bacterial exopeptidase dimerisation domain"/>
    <property type="match status" value="1"/>
</dbReference>
<dbReference type="GO" id="GO:0046657">
    <property type="term" value="P:folic acid catabolic process"/>
    <property type="evidence" value="ECO:0007669"/>
    <property type="project" value="TreeGrafter"/>
</dbReference>
<dbReference type="AlphaFoldDB" id="A0A8E2I938"/>
<dbReference type="Gene3D" id="3.30.70.360">
    <property type="match status" value="1"/>
</dbReference>
<gene>
    <name evidence="2" type="ORF">BWZ43_09775</name>
</gene>
<feature type="domain" description="Peptidase M20 dimerisation" evidence="1">
    <location>
        <begin position="186"/>
        <end position="278"/>
    </location>
</feature>
<keyword evidence="3" id="KW-1185">Reference proteome</keyword>
<evidence type="ECO:0000313" key="2">
    <source>
        <dbReference type="EMBL" id="OOP68577.1"/>
    </source>
</evidence>
<dbReference type="Gene3D" id="3.40.630.10">
    <property type="entry name" value="Zn peptidases"/>
    <property type="match status" value="1"/>
</dbReference>
<dbReference type="GO" id="GO:0005737">
    <property type="term" value="C:cytoplasm"/>
    <property type="evidence" value="ECO:0007669"/>
    <property type="project" value="TreeGrafter"/>
</dbReference>
<comment type="caution">
    <text evidence="2">The sequence shown here is derived from an EMBL/GenBank/DDBJ whole genome shotgun (WGS) entry which is preliminary data.</text>
</comment>
<evidence type="ECO:0000313" key="3">
    <source>
        <dbReference type="Proteomes" id="UP000189761"/>
    </source>
</evidence>
<dbReference type="InterPro" id="IPR036264">
    <property type="entry name" value="Bact_exopeptidase_dim_dom"/>
</dbReference>
<dbReference type="NCBIfam" id="TIGR01891">
    <property type="entry name" value="amidohydrolases"/>
    <property type="match status" value="1"/>
</dbReference>
<dbReference type="PANTHER" id="PTHR30575:SF0">
    <property type="entry name" value="XAA-ARG DIPEPTIDASE"/>
    <property type="match status" value="1"/>
</dbReference>
<dbReference type="Pfam" id="PF01546">
    <property type="entry name" value="Peptidase_M20"/>
    <property type="match status" value="1"/>
</dbReference>
<dbReference type="FunFam" id="3.30.70.360:FF:000004">
    <property type="entry name" value="Peptidase M20 domain-containing protein 2"/>
    <property type="match status" value="1"/>
</dbReference>
<dbReference type="InterPro" id="IPR011650">
    <property type="entry name" value="Peptidase_M20_dimer"/>
</dbReference>
<dbReference type="PIRSF" id="PIRSF037227">
    <property type="entry name" value="Aminobenzoyl-glu_utiliz_pB"/>
    <property type="match status" value="1"/>
</dbReference>
<evidence type="ECO:0000259" key="1">
    <source>
        <dbReference type="Pfam" id="PF07687"/>
    </source>
</evidence>
<dbReference type="Proteomes" id="UP000189761">
    <property type="component" value="Unassembled WGS sequence"/>
</dbReference>